<dbReference type="InterPro" id="IPR010980">
    <property type="entry name" value="Cyt_c/b562"/>
</dbReference>
<dbReference type="PROSITE" id="PS51009">
    <property type="entry name" value="CYTCII"/>
    <property type="match status" value="1"/>
</dbReference>
<proteinExistence type="predicted"/>
<feature type="signal peptide" evidence="1">
    <location>
        <begin position="1"/>
        <end position="33"/>
    </location>
</feature>
<dbReference type="EMBL" id="JBBHJZ010000006">
    <property type="protein sequence ID" value="MEJ5979285.1"/>
    <property type="molecule type" value="Genomic_DNA"/>
</dbReference>
<sequence>MGLGGSCRAASARRVALALCGCFALLSWQAGKAAEPAAGAEAEGIIFERQQIMTKLDQDADKLGKVVAGLLPADQLAPAARAVAEGARESVEAFQQHVPGGRSKPEVWSNNADFTAKMEKFATSAEAMAKAAEAGDKGTVLNLMVDALPCKECHDTYREKKRS</sequence>
<keyword evidence="1" id="KW-0732">Signal</keyword>
<evidence type="ECO:0000313" key="2">
    <source>
        <dbReference type="EMBL" id="MEJ5979285.1"/>
    </source>
</evidence>
<dbReference type="Pfam" id="PF01322">
    <property type="entry name" value="Cytochrom_C_2"/>
    <property type="match status" value="1"/>
</dbReference>
<dbReference type="Gene3D" id="1.20.120.10">
    <property type="entry name" value="Cytochrome c/b562"/>
    <property type="match status" value="1"/>
</dbReference>
<gene>
    <name evidence="2" type="ORF">WG901_21710</name>
</gene>
<name>A0ABU8S1S7_9SPHN</name>
<reference evidence="2 3" key="1">
    <citation type="submission" date="2024-03" db="EMBL/GenBank/DDBJ databases">
        <authorList>
            <person name="Jo J.-H."/>
        </authorList>
    </citation>
    <scope>NUCLEOTIDE SEQUENCE [LARGE SCALE GENOMIC DNA]</scope>
    <source>
        <strain evidence="2 3">PS1R-30</strain>
    </source>
</reference>
<keyword evidence="3" id="KW-1185">Reference proteome</keyword>
<accession>A0ABU8S1S7</accession>
<evidence type="ECO:0000256" key="1">
    <source>
        <dbReference type="SAM" id="SignalP"/>
    </source>
</evidence>
<evidence type="ECO:0000313" key="3">
    <source>
        <dbReference type="Proteomes" id="UP001361239"/>
    </source>
</evidence>
<dbReference type="Proteomes" id="UP001361239">
    <property type="component" value="Unassembled WGS sequence"/>
</dbReference>
<comment type="caution">
    <text evidence="2">The sequence shown here is derived from an EMBL/GenBank/DDBJ whole genome shotgun (WGS) entry which is preliminary data.</text>
</comment>
<feature type="chain" id="PRO_5045727195" evidence="1">
    <location>
        <begin position="34"/>
        <end position="163"/>
    </location>
</feature>
<organism evidence="2 3">
    <name type="scientific">Novosphingobium anseongense</name>
    <dbReference type="NCBI Taxonomy" id="3133436"/>
    <lineage>
        <taxon>Bacteria</taxon>
        <taxon>Pseudomonadati</taxon>
        <taxon>Pseudomonadota</taxon>
        <taxon>Alphaproteobacteria</taxon>
        <taxon>Sphingomonadales</taxon>
        <taxon>Sphingomonadaceae</taxon>
        <taxon>Novosphingobium</taxon>
    </lineage>
</organism>
<dbReference type="InterPro" id="IPR002321">
    <property type="entry name" value="Cyt_c_II"/>
</dbReference>
<dbReference type="SUPFAM" id="SSF47175">
    <property type="entry name" value="Cytochromes"/>
    <property type="match status" value="1"/>
</dbReference>
<protein>
    <submittedName>
        <fullName evidence="2">Cytochrome c</fullName>
    </submittedName>
</protein>
<dbReference type="RefSeq" id="WP_339589221.1">
    <property type="nucleotide sequence ID" value="NZ_JBBHJZ010000006.1"/>
</dbReference>